<keyword evidence="2" id="KW-1133">Transmembrane helix</keyword>
<dbReference type="AlphaFoldDB" id="A0A9W9U4V3"/>
<organism evidence="3 4">
    <name type="scientific">Penicillium atrosanguineum</name>
    <dbReference type="NCBI Taxonomy" id="1132637"/>
    <lineage>
        <taxon>Eukaryota</taxon>
        <taxon>Fungi</taxon>
        <taxon>Dikarya</taxon>
        <taxon>Ascomycota</taxon>
        <taxon>Pezizomycotina</taxon>
        <taxon>Eurotiomycetes</taxon>
        <taxon>Eurotiomycetidae</taxon>
        <taxon>Eurotiales</taxon>
        <taxon>Aspergillaceae</taxon>
        <taxon>Penicillium</taxon>
    </lineage>
</organism>
<accession>A0A9W9U4V3</accession>
<reference evidence="3" key="2">
    <citation type="journal article" date="2023" name="IMA Fungus">
        <title>Comparative genomic study of the Penicillium genus elucidates a diverse pangenome and 15 lateral gene transfer events.</title>
        <authorList>
            <person name="Petersen C."/>
            <person name="Sorensen T."/>
            <person name="Nielsen M.R."/>
            <person name="Sondergaard T.E."/>
            <person name="Sorensen J.L."/>
            <person name="Fitzpatrick D.A."/>
            <person name="Frisvad J.C."/>
            <person name="Nielsen K.L."/>
        </authorList>
    </citation>
    <scope>NUCLEOTIDE SEQUENCE</scope>
    <source>
        <strain evidence="3">IBT 21472</strain>
    </source>
</reference>
<feature type="transmembrane region" description="Helical" evidence="2">
    <location>
        <begin position="192"/>
        <end position="213"/>
    </location>
</feature>
<dbReference type="EMBL" id="JAPZBO010000004">
    <property type="protein sequence ID" value="KAJ5318223.1"/>
    <property type="molecule type" value="Genomic_DNA"/>
</dbReference>
<keyword evidence="2" id="KW-0812">Transmembrane</keyword>
<evidence type="ECO:0000313" key="3">
    <source>
        <dbReference type="EMBL" id="KAJ5318223.1"/>
    </source>
</evidence>
<dbReference type="Proteomes" id="UP001147746">
    <property type="component" value="Unassembled WGS sequence"/>
</dbReference>
<gene>
    <name evidence="3" type="ORF">N7476_004643</name>
</gene>
<sequence length="303" mass="32216">MTTSSPNFGPLTTTFTPPPDCFQEQWVQHNTNSTLLQWGPTCDSGKVGFAASCYPSGWSGEKSNDTNLKYKGFSPGLICPSGFTATFSGSHIKEFKSFLLSEGYGFDGDLCTSNTLTLSSRPLITNSNSQCSTKTVSNYNGVLGKHGRTGDATFQAMPVILIRNTISDSIPIATASSPVDSSSSGIATGAKIAIGICVPVGLIIISAIAFIWWHRHSRAKLMEAGTSFQSQAHTQPSLVGSIMEKPELDGRAAVNPSGKQELDAQTESGPRKPPVELPAQQCPVTPQAELPGDTGDFVLHQRM</sequence>
<name>A0A9W9U4V3_9EURO</name>
<reference evidence="3" key="1">
    <citation type="submission" date="2022-12" db="EMBL/GenBank/DDBJ databases">
        <authorList>
            <person name="Petersen C."/>
        </authorList>
    </citation>
    <scope>NUCLEOTIDE SEQUENCE</scope>
    <source>
        <strain evidence="3">IBT 21472</strain>
    </source>
</reference>
<evidence type="ECO:0000313" key="4">
    <source>
        <dbReference type="Proteomes" id="UP001147746"/>
    </source>
</evidence>
<evidence type="ECO:0000256" key="1">
    <source>
        <dbReference type="SAM" id="MobiDB-lite"/>
    </source>
</evidence>
<protein>
    <submittedName>
        <fullName evidence="3">Uncharacterized protein</fullName>
    </submittedName>
</protein>
<proteinExistence type="predicted"/>
<evidence type="ECO:0000256" key="2">
    <source>
        <dbReference type="SAM" id="Phobius"/>
    </source>
</evidence>
<feature type="region of interest" description="Disordered" evidence="1">
    <location>
        <begin position="255"/>
        <end position="303"/>
    </location>
</feature>
<keyword evidence="4" id="KW-1185">Reference proteome</keyword>
<keyword evidence="2" id="KW-0472">Membrane</keyword>
<comment type="caution">
    <text evidence="3">The sequence shown here is derived from an EMBL/GenBank/DDBJ whole genome shotgun (WGS) entry which is preliminary data.</text>
</comment>